<gene>
    <name evidence="1" type="ORF">RCZ15_11780</name>
</gene>
<evidence type="ECO:0008006" key="3">
    <source>
        <dbReference type="Google" id="ProtNLM"/>
    </source>
</evidence>
<reference evidence="1" key="1">
    <citation type="submission" date="2021-11" db="EMBL/GenBank/DDBJ databases">
        <title>Draft genome sequence of Capnocytophaga sp. strain KC07075 isolated from cat oral cavity.</title>
        <authorList>
            <person name="Suzuki M."/>
            <person name="Imaoka K."/>
            <person name="Kimura M."/>
            <person name="Morikawa S."/>
            <person name="Maeda K."/>
        </authorList>
    </citation>
    <scope>NUCLEOTIDE SEQUENCE</scope>
    <source>
        <strain evidence="1">KC07075</strain>
    </source>
</reference>
<accession>A0AAV5AV94</accession>
<dbReference type="AlphaFoldDB" id="A0AAV5AV94"/>
<comment type="caution">
    <text evidence="1">The sequence shown here is derived from an EMBL/GenBank/DDBJ whole genome shotgun (WGS) entry which is preliminary data.</text>
</comment>
<protein>
    <recommendedName>
        <fullName evidence="3">RHS repeat protein</fullName>
    </recommendedName>
</protein>
<evidence type="ECO:0000313" key="1">
    <source>
        <dbReference type="EMBL" id="GJM50205.1"/>
    </source>
</evidence>
<name>A0AAV5AV94_9FLAO</name>
<proteinExistence type="predicted"/>
<dbReference type="EMBL" id="BQKA01000023">
    <property type="protein sequence ID" value="GJM50205.1"/>
    <property type="molecule type" value="Genomic_DNA"/>
</dbReference>
<dbReference type="Proteomes" id="UP001207736">
    <property type="component" value="Unassembled WGS sequence"/>
</dbReference>
<evidence type="ECO:0000313" key="2">
    <source>
        <dbReference type="Proteomes" id="UP001207736"/>
    </source>
</evidence>
<organism evidence="1 2">
    <name type="scientific">Capnocytophaga catalasegens</name>
    <dbReference type="NCBI Taxonomy" id="1004260"/>
    <lineage>
        <taxon>Bacteria</taxon>
        <taxon>Pseudomonadati</taxon>
        <taxon>Bacteroidota</taxon>
        <taxon>Flavobacteriia</taxon>
        <taxon>Flavobacteriales</taxon>
        <taxon>Flavobacteriaceae</taxon>
        <taxon>Capnocytophaga</taxon>
    </lineage>
</organism>
<feature type="non-terminal residue" evidence="1">
    <location>
        <position position="48"/>
    </location>
</feature>
<sequence>MIDKTSRYIVYDTLGKILYNYSKLDNVTIGRSFRYDENGNIIKITNND</sequence>